<protein>
    <submittedName>
        <fullName evidence="2">Uncharacterized protein</fullName>
    </submittedName>
</protein>
<accession>A0A0F6W9J7</accession>
<dbReference type="AlphaFoldDB" id="A0A0F6W9J7"/>
<evidence type="ECO:0000313" key="2">
    <source>
        <dbReference type="EMBL" id="AKF10827.1"/>
    </source>
</evidence>
<dbReference type="KEGG" id="samy:DB32_007976"/>
<organism evidence="2 3">
    <name type="scientific">Sandaracinus amylolyticus</name>
    <dbReference type="NCBI Taxonomy" id="927083"/>
    <lineage>
        <taxon>Bacteria</taxon>
        <taxon>Pseudomonadati</taxon>
        <taxon>Myxococcota</taxon>
        <taxon>Polyangia</taxon>
        <taxon>Polyangiales</taxon>
        <taxon>Sandaracinaceae</taxon>
        <taxon>Sandaracinus</taxon>
    </lineage>
</organism>
<keyword evidence="3" id="KW-1185">Reference proteome</keyword>
<gene>
    <name evidence="2" type="ORF">DB32_007976</name>
</gene>
<feature type="region of interest" description="Disordered" evidence="1">
    <location>
        <begin position="123"/>
        <end position="161"/>
    </location>
</feature>
<evidence type="ECO:0000313" key="3">
    <source>
        <dbReference type="Proteomes" id="UP000034883"/>
    </source>
</evidence>
<name>A0A0F6W9J7_9BACT</name>
<dbReference type="EMBL" id="CP011125">
    <property type="protein sequence ID" value="AKF10827.1"/>
    <property type="molecule type" value="Genomic_DNA"/>
</dbReference>
<reference evidence="2 3" key="1">
    <citation type="submission" date="2015-03" db="EMBL/GenBank/DDBJ databases">
        <title>Genome assembly of Sandaracinus amylolyticus DSM 53668.</title>
        <authorList>
            <person name="Sharma G."/>
            <person name="Subramanian S."/>
        </authorList>
    </citation>
    <scope>NUCLEOTIDE SEQUENCE [LARGE SCALE GENOMIC DNA]</scope>
    <source>
        <strain evidence="2 3">DSM 53668</strain>
    </source>
</reference>
<dbReference type="Proteomes" id="UP000034883">
    <property type="component" value="Chromosome"/>
</dbReference>
<evidence type="ECO:0000256" key="1">
    <source>
        <dbReference type="SAM" id="MobiDB-lite"/>
    </source>
</evidence>
<proteinExistence type="predicted"/>
<sequence length="182" mass="19989">MRDVRALKTALKHGVRRVELVDVAETLRPGAILDEDTVRIAGELASRIPKPRAARIVGKLDMIRHSTPSFELVLDDGSRVRGVLTGTETDSLQALFGHRVVIDGRVVYRASGRPLRVEARSVSDGTGEPAVFSRVPGPRQIAKSSRGRSQTEHTGVNAIWGRWPGDESEQELLAQLAELRRT</sequence>